<keyword evidence="1" id="KW-0472">Membrane</keyword>
<dbReference type="AlphaFoldDB" id="E2B3F2"/>
<gene>
    <name evidence="3" type="ORF">EAI_14020</name>
</gene>
<dbReference type="Pfam" id="PF13602">
    <property type="entry name" value="ADH_zinc_N_2"/>
    <property type="match status" value="1"/>
</dbReference>
<dbReference type="SUPFAM" id="SSF50129">
    <property type="entry name" value="GroES-like"/>
    <property type="match status" value="1"/>
</dbReference>
<evidence type="ECO:0000313" key="4">
    <source>
        <dbReference type="Proteomes" id="UP000008237"/>
    </source>
</evidence>
<evidence type="ECO:0000313" key="3">
    <source>
        <dbReference type="EMBL" id="EFN89830.1"/>
    </source>
</evidence>
<dbReference type="SMART" id="SM00829">
    <property type="entry name" value="PKS_ER"/>
    <property type="match status" value="1"/>
</dbReference>
<dbReference type="EMBL" id="GL445323">
    <property type="protein sequence ID" value="EFN89830.1"/>
    <property type="molecule type" value="Genomic_DNA"/>
</dbReference>
<keyword evidence="1" id="KW-0812">Transmembrane</keyword>
<protein>
    <submittedName>
        <fullName evidence="3">Reticulon-4-interacting protein 1</fullName>
    </submittedName>
</protein>
<evidence type="ECO:0000259" key="2">
    <source>
        <dbReference type="SMART" id="SM00829"/>
    </source>
</evidence>
<evidence type="ECO:0000256" key="1">
    <source>
        <dbReference type="SAM" id="Phobius"/>
    </source>
</evidence>
<dbReference type="InterPro" id="IPR011032">
    <property type="entry name" value="GroES-like_sf"/>
</dbReference>
<dbReference type="OMA" id="MHQWKEG"/>
<dbReference type="InterPro" id="IPR020843">
    <property type="entry name" value="ER"/>
</dbReference>
<feature type="transmembrane region" description="Helical" evidence="1">
    <location>
        <begin position="102"/>
        <end position="121"/>
    </location>
</feature>
<name>E2B3F2_HARSA</name>
<keyword evidence="1" id="KW-1133">Transmembrane helix</keyword>
<dbReference type="Gene3D" id="3.40.50.720">
    <property type="entry name" value="NAD(P)-binding Rossmann-like Domain"/>
    <property type="match status" value="1"/>
</dbReference>
<dbReference type="InParanoid" id="E2B3F2"/>
<dbReference type="GO" id="GO:0016491">
    <property type="term" value="F:oxidoreductase activity"/>
    <property type="evidence" value="ECO:0007669"/>
    <property type="project" value="InterPro"/>
</dbReference>
<dbReference type="InterPro" id="IPR013154">
    <property type="entry name" value="ADH-like_N"/>
</dbReference>
<feature type="domain" description="Enoyl reductase (ER)" evidence="2">
    <location>
        <begin position="143"/>
        <end position="478"/>
    </location>
</feature>
<dbReference type="InterPro" id="IPR050700">
    <property type="entry name" value="YIM1/Zinc_Alcohol_DH_Fams"/>
</dbReference>
<sequence>MDEIWFHVSNKIESLQFQASVAIQEGQQWCMLWLAQFRQFIQQLCNEEHTQHAKDIALRVATSIQSNWQDIQIQFHNTQWYTIDFYRQLGVMCASKVSKRDVMFCITGIAVGTVVGYYVGINMSLSCNGHMHIKTITCYRYDGLESVIIMDDVEVPTAVKPNELLIQVHATSVNVVDTKICYGYSRIYRRLLNSGRQKGLPVTLGRDCAGIVVGVGRDIINFNVEDEVFLAVPSWAPGTMAEYIIIPEMQVAKRPKSCSFISCASLPYNGCLAWDALVNRSVIKEGNAKGKLVFIYGGCSPIGCILTQLIKLWGGYVITTCKKKAVPVMETIGADDVIITDEDDIEKRLQLYKRFDAIFYTDNNQPFEEHILKKYLKPNGSYVSTVPEQLTSDSLGFICESIFAGCVRIKLLVQYMFGFNMHQWKEGAKLNVEYLRILSNLVNTGHLQPVVGSVYTLHGFERALRHVLDSNSVGSTIITFK</sequence>
<dbReference type="KEGG" id="hst:105181604"/>
<dbReference type="PhylomeDB" id="E2B3F2"/>
<dbReference type="STRING" id="610380.E2B3F2"/>
<dbReference type="SUPFAM" id="SSF51735">
    <property type="entry name" value="NAD(P)-binding Rossmann-fold domains"/>
    <property type="match status" value="1"/>
</dbReference>
<keyword evidence="4" id="KW-1185">Reference proteome</keyword>
<dbReference type="Proteomes" id="UP000008237">
    <property type="component" value="Unassembled WGS sequence"/>
</dbReference>
<organism evidence="4">
    <name type="scientific">Harpegnathos saltator</name>
    <name type="common">Jerdon's jumping ant</name>
    <dbReference type="NCBI Taxonomy" id="610380"/>
    <lineage>
        <taxon>Eukaryota</taxon>
        <taxon>Metazoa</taxon>
        <taxon>Ecdysozoa</taxon>
        <taxon>Arthropoda</taxon>
        <taxon>Hexapoda</taxon>
        <taxon>Insecta</taxon>
        <taxon>Pterygota</taxon>
        <taxon>Neoptera</taxon>
        <taxon>Endopterygota</taxon>
        <taxon>Hymenoptera</taxon>
        <taxon>Apocrita</taxon>
        <taxon>Aculeata</taxon>
        <taxon>Formicoidea</taxon>
        <taxon>Formicidae</taxon>
        <taxon>Ponerinae</taxon>
        <taxon>Ponerini</taxon>
        <taxon>Harpegnathos</taxon>
    </lineage>
</organism>
<dbReference type="InterPro" id="IPR036291">
    <property type="entry name" value="NAD(P)-bd_dom_sf"/>
</dbReference>
<dbReference type="PANTHER" id="PTHR11695:SF645">
    <property type="entry name" value="RETICULON-4-INTERACTING PROTEIN 1, MITOCHONDRIAL-LIKE PROTEIN"/>
    <property type="match status" value="1"/>
</dbReference>
<dbReference type="Gene3D" id="3.90.180.10">
    <property type="entry name" value="Medium-chain alcohol dehydrogenases, catalytic domain"/>
    <property type="match status" value="1"/>
</dbReference>
<reference evidence="3 4" key="1">
    <citation type="journal article" date="2010" name="Science">
        <title>Genomic comparison of the ants Camponotus floridanus and Harpegnathos saltator.</title>
        <authorList>
            <person name="Bonasio R."/>
            <person name="Zhang G."/>
            <person name="Ye C."/>
            <person name="Mutti N.S."/>
            <person name="Fang X."/>
            <person name="Qin N."/>
            <person name="Donahue G."/>
            <person name="Yang P."/>
            <person name="Li Q."/>
            <person name="Li C."/>
            <person name="Zhang P."/>
            <person name="Huang Z."/>
            <person name="Berger S.L."/>
            <person name="Reinberg D."/>
            <person name="Wang J."/>
            <person name="Liebig J."/>
        </authorList>
    </citation>
    <scope>NUCLEOTIDE SEQUENCE [LARGE SCALE GENOMIC DNA]</scope>
    <source>
        <strain evidence="3 4">R22 G/1</strain>
    </source>
</reference>
<dbReference type="GO" id="GO:0005739">
    <property type="term" value="C:mitochondrion"/>
    <property type="evidence" value="ECO:0007669"/>
    <property type="project" value="TreeGrafter"/>
</dbReference>
<dbReference type="PANTHER" id="PTHR11695">
    <property type="entry name" value="ALCOHOL DEHYDROGENASE RELATED"/>
    <property type="match status" value="1"/>
</dbReference>
<accession>E2B3F2</accession>
<dbReference type="OrthoDB" id="9930022at2759"/>
<dbReference type="Pfam" id="PF08240">
    <property type="entry name" value="ADH_N"/>
    <property type="match status" value="1"/>
</dbReference>
<proteinExistence type="predicted"/>